<accession>A0A915JBX0</accession>
<dbReference type="WBParaSite" id="nRc.2.0.1.t23998-RA">
    <property type="protein sequence ID" value="nRc.2.0.1.t23998-RA"/>
    <property type="gene ID" value="nRc.2.0.1.g23998"/>
</dbReference>
<dbReference type="InterPro" id="IPR019427">
    <property type="entry name" value="7TM_GPCR_serpentine_rcpt_Srw"/>
</dbReference>
<evidence type="ECO:0000256" key="4">
    <source>
        <dbReference type="ARBA" id="ARBA00023136"/>
    </source>
</evidence>
<evidence type="ECO:0000259" key="5">
    <source>
        <dbReference type="PROSITE" id="PS50262"/>
    </source>
</evidence>
<dbReference type="PANTHER" id="PTHR46273:SF2">
    <property type="entry name" value="G-PROTEIN COUPLED RECEPTORS FAMILY 1 PROFILE DOMAIN-CONTAINING PROTEIN"/>
    <property type="match status" value="1"/>
</dbReference>
<dbReference type="GO" id="GO:0005886">
    <property type="term" value="C:plasma membrane"/>
    <property type="evidence" value="ECO:0007669"/>
    <property type="project" value="TreeGrafter"/>
</dbReference>
<proteinExistence type="predicted"/>
<evidence type="ECO:0000256" key="1">
    <source>
        <dbReference type="ARBA" id="ARBA00004370"/>
    </source>
</evidence>
<dbReference type="GO" id="GO:0008528">
    <property type="term" value="F:G protein-coupled peptide receptor activity"/>
    <property type="evidence" value="ECO:0007669"/>
    <property type="project" value="InterPro"/>
</dbReference>
<evidence type="ECO:0000256" key="2">
    <source>
        <dbReference type="ARBA" id="ARBA00022692"/>
    </source>
</evidence>
<feature type="domain" description="G-protein coupled receptors family 1 profile" evidence="5">
    <location>
        <begin position="1"/>
        <end position="57"/>
    </location>
</feature>
<dbReference type="Pfam" id="PF10324">
    <property type="entry name" value="7TM_GPCR_Srw"/>
    <property type="match status" value="1"/>
</dbReference>
<dbReference type="Proteomes" id="UP000887565">
    <property type="component" value="Unplaced"/>
</dbReference>
<name>A0A915JBX0_ROMCU</name>
<dbReference type="PROSITE" id="PS50262">
    <property type="entry name" value="G_PROTEIN_RECEP_F1_2"/>
    <property type="match status" value="1"/>
</dbReference>
<keyword evidence="2" id="KW-0812">Transmembrane</keyword>
<dbReference type="AlphaFoldDB" id="A0A915JBX0"/>
<dbReference type="SUPFAM" id="SSF81321">
    <property type="entry name" value="Family A G protein-coupled receptor-like"/>
    <property type="match status" value="1"/>
</dbReference>
<keyword evidence="6" id="KW-1185">Reference proteome</keyword>
<keyword evidence="3" id="KW-1133">Transmembrane helix</keyword>
<keyword evidence="4" id="KW-0472">Membrane</keyword>
<reference evidence="7" key="1">
    <citation type="submission" date="2022-11" db="UniProtKB">
        <authorList>
            <consortium name="WormBaseParasite"/>
        </authorList>
    </citation>
    <scope>IDENTIFICATION</scope>
</reference>
<dbReference type="Gene3D" id="1.20.1070.10">
    <property type="entry name" value="Rhodopsin 7-helix transmembrane proteins"/>
    <property type="match status" value="1"/>
</dbReference>
<evidence type="ECO:0000256" key="3">
    <source>
        <dbReference type="ARBA" id="ARBA00022989"/>
    </source>
</evidence>
<protein>
    <submittedName>
        <fullName evidence="7">G-protein coupled receptors family 1 profile domain-containing protein</fullName>
    </submittedName>
</protein>
<organism evidence="6 7">
    <name type="scientific">Romanomermis culicivorax</name>
    <name type="common">Nematode worm</name>
    <dbReference type="NCBI Taxonomy" id="13658"/>
    <lineage>
        <taxon>Eukaryota</taxon>
        <taxon>Metazoa</taxon>
        <taxon>Ecdysozoa</taxon>
        <taxon>Nematoda</taxon>
        <taxon>Enoplea</taxon>
        <taxon>Dorylaimia</taxon>
        <taxon>Mermithida</taxon>
        <taxon>Mermithoidea</taxon>
        <taxon>Mermithidae</taxon>
        <taxon>Romanomermis</taxon>
    </lineage>
</organism>
<evidence type="ECO:0000313" key="6">
    <source>
        <dbReference type="Proteomes" id="UP000887565"/>
    </source>
</evidence>
<evidence type="ECO:0000313" key="7">
    <source>
        <dbReference type="WBParaSite" id="nRc.2.0.1.t23998-RA"/>
    </source>
</evidence>
<sequence>MLVAILSIFVVTELPQAMLTTASGLFTHDLHFHVYPLVGDMLDLLSLLNSCVNFVLYCAMSSRYRMAFERTVRPLKTYLQSKIRNGDVISVYRVRCGNSPTRRSSAASFFPDNVSLANVIVMNTRLASPFKRSTRLSDYQEKAGKNSTLNVPRRCKDM</sequence>
<comment type="subcellular location">
    <subcellularLocation>
        <location evidence="1">Membrane</location>
    </subcellularLocation>
</comment>
<dbReference type="PANTHER" id="PTHR46273">
    <property type="entry name" value="MYOSUPPRESSIN RECEPTOR 1, ISOFORM B-RELATED"/>
    <property type="match status" value="1"/>
</dbReference>
<dbReference type="InterPro" id="IPR053219">
    <property type="entry name" value="GPCR_Dmsr-1"/>
</dbReference>
<dbReference type="InterPro" id="IPR017452">
    <property type="entry name" value="GPCR_Rhodpsn_7TM"/>
</dbReference>